<accession>A0A3A4R615</accession>
<protein>
    <submittedName>
        <fullName evidence="3">PEP-CTERM sorting domain-containing protein</fullName>
    </submittedName>
</protein>
<evidence type="ECO:0000313" key="4">
    <source>
        <dbReference type="Proteomes" id="UP000266426"/>
    </source>
</evidence>
<dbReference type="AlphaFoldDB" id="A0A3A4R615"/>
<dbReference type="Pfam" id="PF07589">
    <property type="entry name" value="PEP-CTERM"/>
    <property type="match status" value="1"/>
</dbReference>
<name>A0A3A4R615_9BACT</name>
<dbReference type="InterPro" id="IPR013424">
    <property type="entry name" value="Ice-binding_C"/>
</dbReference>
<gene>
    <name evidence="3" type="ORF">C4541_04815</name>
</gene>
<dbReference type="EMBL" id="QZJZ01000035">
    <property type="protein sequence ID" value="RJP60093.1"/>
    <property type="molecule type" value="Genomic_DNA"/>
</dbReference>
<feature type="signal peptide" evidence="1">
    <location>
        <begin position="1"/>
        <end position="20"/>
    </location>
</feature>
<keyword evidence="1" id="KW-0732">Signal</keyword>
<reference evidence="3 4" key="1">
    <citation type="journal article" date="2017" name="ISME J.">
        <title>Energy and carbon metabolisms in a deep terrestrial subsurface fluid microbial community.</title>
        <authorList>
            <person name="Momper L."/>
            <person name="Jungbluth S.P."/>
            <person name="Lee M.D."/>
            <person name="Amend J.P."/>
        </authorList>
    </citation>
    <scope>NUCLEOTIDE SEQUENCE [LARGE SCALE GENOMIC DNA]</scope>
    <source>
        <strain evidence="3">SURF_26</strain>
    </source>
</reference>
<dbReference type="NCBIfam" id="TIGR02595">
    <property type="entry name" value="PEP_CTERM"/>
    <property type="match status" value="1"/>
</dbReference>
<evidence type="ECO:0000259" key="2">
    <source>
        <dbReference type="Pfam" id="PF07589"/>
    </source>
</evidence>
<feature type="domain" description="Ice-binding protein C-terminal" evidence="2">
    <location>
        <begin position="203"/>
        <end position="223"/>
    </location>
</feature>
<organism evidence="3 4">
    <name type="scientific">Candidatus Auribacter fodinae</name>
    <dbReference type="NCBI Taxonomy" id="2093366"/>
    <lineage>
        <taxon>Bacteria</taxon>
        <taxon>Pseudomonadati</taxon>
        <taxon>Candidatus Auribacterota</taxon>
        <taxon>Candidatus Auribacteria</taxon>
        <taxon>Candidatus Auribacterales</taxon>
        <taxon>Candidatus Auribacteraceae</taxon>
        <taxon>Candidatus Auribacter</taxon>
    </lineage>
</organism>
<feature type="chain" id="PRO_5017328129" evidence="1">
    <location>
        <begin position="21"/>
        <end position="230"/>
    </location>
</feature>
<evidence type="ECO:0000256" key="1">
    <source>
        <dbReference type="SAM" id="SignalP"/>
    </source>
</evidence>
<comment type="caution">
    <text evidence="3">The sequence shown here is derived from an EMBL/GenBank/DDBJ whole genome shotgun (WGS) entry which is preliminary data.</text>
</comment>
<sequence length="230" mass="25607">MKLITSTVLAVLLIASTSTALETKGEAVLHNSFLGYTTYLDYMVTDMVPDTSNMIFEFEIGDLDAFMNGSMYYYFYQLENHVADEELNYLSLDVPGVNIVTAGYISNPLDLDESPFSHSVVGDHEFVQLDIVNPSDMYYVPGFFSPGFSTPDSFIWEFQFGNEILTSEESTVLFITSLVGPTNSNAQTIVIDFALEGDVPAPAVPEPSAMLLFGLGSIWFMRRWMAKRTV</sequence>
<proteinExistence type="predicted"/>
<evidence type="ECO:0000313" key="3">
    <source>
        <dbReference type="EMBL" id="RJP60093.1"/>
    </source>
</evidence>
<dbReference type="Proteomes" id="UP000266426">
    <property type="component" value="Unassembled WGS sequence"/>
</dbReference>